<evidence type="ECO:0000313" key="1">
    <source>
        <dbReference type="EMBL" id="CAH0037892.1"/>
    </source>
</evidence>
<organism evidence="1 2">
    <name type="scientific">Clonostachys solani</name>
    <dbReference type="NCBI Taxonomy" id="160281"/>
    <lineage>
        <taxon>Eukaryota</taxon>
        <taxon>Fungi</taxon>
        <taxon>Dikarya</taxon>
        <taxon>Ascomycota</taxon>
        <taxon>Pezizomycotina</taxon>
        <taxon>Sordariomycetes</taxon>
        <taxon>Hypocreomycetidae</taxon>
        <taxon>Hypocreales</taxon>
        <taxon>Bionectriaceae</taxon>
        <taxon>Clonostachys</taxon>
    </lineage>
</organism>
<sequence>MIHKVVKFCGSQADVSQKLGDFLCSLKTPTRIMPYSTVRYDYAYLYQMCDITNLDRSISFMVPFKEGQPREAIFSDPLPVATCLPLQIFDCIRAMCNLRSLRLDIDGFSACQESFFFGLLQNIEIQAEHIRISASNRIMSRVLEKSPQLQALHLPIGINIIQFKPVVGRLRRLCAGVGRVKSGGPIQFPTINEVNLKRIAERYQGLEELVLQKRYWNFTDDNEAVVSAFEEEFAKAIKIFKNMPGLKRLAISIEVDVAHSFGYTVAREVRFYKDLLLRLSTCLPRLVQICITNDEDEYWMVTKACPGDLTIHRGIFSPEGVGFPHSVNKGFY</sequence>
<protein>
    <submittedName>
        <fullName evidence="1">Uncharacterized protein</fullName>
    </submittedName>
</protein>
<accession>A0A9N9VZ84</accession>
<comment type="caution">
    <text evidence="1">The sequence shown here is derived from an EMBL/GenBank/DDBJ whole genome shotgun (WGS) entry which is preliminary data.</text>
</comment>
<name>A0A9N9VZ84_9HYPO</name>
<dbReference type="AlphaFoldDB" id="A0A9N9VZ84"/>
<keyword evidence="2" id="KW-1185">Reference proteome</keyword>
<gene>
    <name evidence="1" type="ORF">CSOL1703_00003057</name>
</gene>
<dbReference type="EMBL" id="CABFOC020000002">
    <property type="protein sequence ID" value="CAH0037892.1"/>
    <property type="molecule type" value="Genomic_DNA"/>
</dbReference>
<proteinExistence type="predicted"/>
<evidence type="ECO:0000313" key="2">
    <source>
        <dbReference type="Proteomes" id="UP000775872"/>
    </source>
</evidence>
<reference evidence="1" key="1">
    <citation type="submission" date="2021-10" db="EMBL/GenBank/DDBJ databases">
        <authorList>
            <person name="Piombo E."/>
        </authorList>
    </citation>
    <scope>NUCLEOTIDE SEQUENCE</scope>
</reference>
<dbReference type="Proteomes" id="UP000775872">
    <property type="component" value="Unassembled WGS sequence"/>
</dbReference>
<dbReference type="OrthoDB" id="5148669at2759"/>